<gene>
    <name evidence="1" type="ORF">BKA59DRAFT_138108</name>
</gene>
<accession>A0A8K0RZK8</accession>
<name>A0A8K0RZK8_9HYPO</name>
<dbReference type="Proteomes" id="UP000813427">
    <property type="component" value="Unassembled WGS sequence"/>
</dbReference>
<comment type="caution">
    <text evidence="1">The sequence shown here is derived from an EMBL/GenBank/DDBJ whole genome shotgun (WGS) entry which is preliminary data.</text>
</comment>
<evidence type="ECO:0000313" key="2">
    <source>
        <dbReference type="Proteomes" id="UP000813427"/>
    </source>
</evidence>
<dbReference type="OrthoDB" id="5091123at2759"/>
<reference evidence="1" key="1">
    <citation type="journal article" date="2021" name="Nat. Commun.">
        <title>Genetic determinants of endophytism in the Arabidopsis root mycobiome.</title>
        <authorList>
            <person name="Mesny F."/>
            <person name="Miyauchi S."/>
            <person name="Thiergart T."/>
            <person name="Pickel B."/>
            <person name="Atanasova L."/>
            <person name="Karlsson M."/>
            <person name="Huettel B."/>
            <person name="Barry K.W."/>
            <person name="Haridas S."/>
            <person name="Chen C."/>
            <person name="Bauer D."/>
            <person name="Andreopoulos W."/>
            <person name="Pangilinan J."/>
            <person name="LaButti K."/>
            <person name="Riley R."/>
            <person name="Lipzen A."/>
            <person name="Clum A."/>
            <person name="Drula E."/>
            <person name="Henrissat B."/>
            <person name="Kohler A."/>
            <person name="Grigoriev I.V."/>
            <person name="Martin F.M."/>
            <person name="Hacquard S."/>
        </authorList>
    </citation>
    <scope>NUCLEOTIDE SEQUENCE</scope>
    <source>
        <strain evidence="1">MPI-SDFR-AT-0068</strain>
    </source>
</reference>
<proteinExistence type="predicted"/>
<keyword evidence="2" id="KW-1185">Reference proteome</keyword>
<protein>
    <submittedName>
        <fullName evidence="1">Uncharacterized protein</fullName>
    </submittedName>
</protein>
<dbReference type="EMBL" id="JAGPXF010000003">
    <property type="protein sequence ID" value="KAH7251781.1"/>
    <property type="molecule type" value="Genomic_DNA"/>
</dbReference>
<dbReference type="AlphaFoldDB" id="A0A8K0RZK8"/>
<sequence length="249" mass="28192">MSDPPPGFSNLTGIHASARWETLKIIAENASTGIRSAGTVIEEEFELVPDKKAYLGDLFAHWLDMRHPGAPATAIRHQQFFELIFQSWDSGFDFNELPEPINKRTQHIAVSIGKFKESLPVTTAKRKHNGSIQPNPNRWAGAPAYLSVHLNSSTWELSTKWRDEEGGFADAEYVELNDGIPMFQAVEKAIRHWDHWELKLVERYNTRLIVSLAQSRIRLWGKFGSSVVAPPPEHFGLNGRLRQPELISD</sequence>
<organism evidence="1 2">
    <name type="scientific">Fusarium tricinctum</name>
    <dbReference type="NCBI Taxonomy" id="61284"/>
    <lineage>
        <taxon>Eukaryota</taxon>
        <taxon>Fungi</taxon>
        <taxon>Dikarya</taxon>
        <taxon>Ascomycota</taxon>
        <taxon>Pezizomycotina</taxon>
        <taxon>Sordariomycetes</taxon>
        <taxon>Hypocreomycetidae</taxon>
        <taxon>Hypocreales</taxon>
        <taxon>Nectriaceae</taxon>
        <taxon>Fusarium</taxon>
        <taxon>Fusarium tricinctum species complex</taxon>
    </lineage>
</organism>
<evidence type="ECO:0000313" key="1">
    <source>
        <dbReference type="EMBL" id="KAH7251781.1"/>
    </source>
</evidence>